<dbReference type="InterPro" id="IPR036061">
    <property type="entry name" value="CheW-like_dom_sf"/>
</dbReference>
<name>A0ABM9T6X8_THIA3</name>
<keyword evidence="3" id="KW-1185">Reference proteome</keyword>
<dbReference type="Proteomes" id="UP000078599">
    <property type="component" value="Unassembled WGS sequence"/>
</dbReference>
<sequence>MRTLVRGLWKPTVNNQLLPMETQGQEDAQLIGVLVDAVNTVLELEAAEIEPSPTFGAAVHSDFILGMAKLDKVGFVTLLDPGRVFSSEEMAALAQAEKPRQIEWSAPSSEISHVRPVASDEGVSTDLLKFSPNVPIFKRRDASFRITALAGNGRDRWITWTTQC</sequence>
<dbReference type="Pfam" id="PF01584">
    <property type="entry name" value="CheW"/>
    <property type="match status" value="1"/>
</dbReference>
<dbReference type="InterPro" id="IPR002545">
    <property type="entry name" value="CheW-lke_dom"/>
</dbReference>
<evidence type="ECO:0000313" key="3">
    <source>
        <dbReference type="Proteomes" id="UP000078599"/>
    </source>
</evidence>
<evidence type="ECO:0000313" key="2">
    <source>
        <dbReference type="EMBL" id="CQR29636.1"/>
    </source>
</evidence>
<dbReference type="Gene3D" id="2.30.30.40">
    <property type="entry name" value="SH3 Domains"/>
    <property type="match status" value="1"/>
</dbReference>
<dbReference type="RefSeq" id="WP_050985944.1">
    <property type="nucleotide sequence ID" value="NC_014145.1"/>
</dbReference>
<gene>
    <name evidence="2" type="ORF">THICB1_120125</name>
</gene>
<comment type="caution">
    <text evidence="2">The sequence shown here is derived from an EMBL/GenBank/DDBJ whole genome shotgun (WGS) entry which is preliminary data.</text>
</comment>
<feature type="domain" description="CheW-like" evidence="1">
    <location>
        <begin position="27"/>
        <end position="88"/>
    </location>
</feature>
<proteinExistence type="predicted"/>
<accession>A0ABM9T6X8</accession>
<organism evidence="2 3">
    <name type="scientific">Thiomonas arsenitoxydans (strain DSM 22701 / CIP 110005 / 3As)</name>
    <dbReference type="NCBI Taxonomy" id="426114"/>
    <lineage>
        <taxon>Bacteria</taxon>
        <taxon>Pseudomonadati</taxon>
        <taxon>Pseudomonadota</taxon>
        <taxon>Betaproteobacteria</taxon>
        <taxon>Burkholderiales</taxon>
        <taxon>Thiomonas</taxon>
    </lineage>
</organism>
<evidence type="ECO:0000259" key="1">
    <source>
        <dbReference type="Pfam" id="PF01584"/>
    </source>
</evidence>
<dbReference type="EMBL" id="CTRI01000004">
    <property type="protein sequence ID" value="CQR29636.1"/>
    <property type="molecule type" value="Genomic_DNA"/>
</dbReference>
<protein>
    <recommendedName>
        <fullName evidence="1">CheW-like domain-containing protein</fullName>
    </recommendedName>
</protein>
<reference evidence="2 3" key="1">
    <citation type="submission" date="2015-03" db="EMBL/GenBank/DDBJ databases">
        <authorList>
            <person name="Regsiter A."/>
            <person name="william w."/>
        </authorList>
    </citation>
    <scope>NUCLEOTIDE SEQUENCE [LARGE SCALE GENOMIC DNA]</scope>
    <source>
        <strain evidence="2 3">CB1</strain>
    </source>
</reference>
<dbReference type="SUPFAM" id="SSF50341">
    <property type="entry name" value="CheW-like"/>
    <property type="match status" value="1"/>
</dbReference>